<evidence type="ECO:0000256" key="5">
    <source>
        <dbReference type="ARBA" id="ARBA00023136"/>
    </source>
</evidence>
<dbReference type="Pfam" id="PF01130">
    <property type="entry name" value="CD36"/>
    <property type="match status" value="2"/>
</dbReference>
<feature type="transmembrane region" description="Helical" evidence="8">
    <location>
        <begin position="83"/>
        <end position="106"/>
    </location>
</feature>
<comment type="subcellular location">
    <subcellularLocation>
        <location evidence="1">Membrane</location>
    </subcellularLocation>
</comment>
<dbReference type="GO" id="GO:0016020">
    <property type="term" value="C:membrane"/>
    <property type="evidence" value="ECO:0007669"/>
    <property type="project" value="UniProtKB-SubCell"/>
</dbReference>
<keyword evidence="3 8" id="KW-0812">Transmembrane</keyword>
<feature type="region of interest" description="Disordered" evidence="7">
    <location>
        <begin position="1"/>
        <end position="46"/>
    </location>
</feature>
<feature type="transmembrane region" description="Helical" evidence="8">
    <location>
        <begin position="763"/>
        <end position="785"/>
    </location>
</feature>
<evidence type="ECO:0000313" key="10">
    <source>
        <dbReference type="Proteomes" id="UP000198341"/>
    </source>
</evidence>
<dbReference type="InterPro" id="IPR002159">
    <property type="entry name" value="CD36_fam"/>
</dbReference>
<dbReference type="RefSeq" id="XP_007511991.1">
    <property type="nucleotide sequence ID" value="XM_007511929.1"/>
</dbReference>
<evidence type="ECO:0000256" key="6">
    <source>
        <dbReference type="ARBA" id="ARBA00023180"/>
    </source>
</evidence>
<name>K8FHR0_9CHLO</name>
<dbReference type="PANTHER" id="PTHR11923:SF51">
    <property type="entry name" value="LYSOSOME MEMBRANE PROTEIN 2"/>
    <property type="match status" value="1"/>
</dbReference>
<dbReference type="GeneID" id="19014714"/>
<organism evidence="9 10">
    <name type="scientific">Bathycoccus prasinos</name>
    <dbReference type="NCBI Taxonomy" id="41875"/>
    <lineage>
        <taxon>Eukaryota</taxon>
        <taxon>Viridiplantae</taxon>
        <taxon>Chlorophyta</taxon>
        <taxon>Mamiellophyceae</taxon>
        <taxon>Mamiellales</taxon>
        <taxon>Bathycoccaceae</taxon>
        <taxon>Bathycoccus</taxon>
    </lineage>
</organism>
<comment type="similarity">
    <text evidence="2">Belongs to the CD36 family.</text>
</comment>
<dbReference type="eggNOG" id="ENOG502SEF3">
    <property type="taxonomic scope" value="Eukaryota"/>
</dbReference>
<keyword evidence="10" id="KW-1185">Reference proteome</keyword>
<dbReference type="GO" id="GO:0005737">
    <property type="term" value="C:cytoplasm"/>
    <property type="evidence" value="ECO:0007669"/>
    <property type="project" value="TreeGrafter"/>
</dbReference>
<keyword evidence="6" id="KW-0325">Glycoprotein</keyword>
<sequence length="875" mass="95809">MSSFDRNEEEEEEKDERENLFPPGRSSLTGGGGDDDDDDDDEGGNSEEAQFLTDLKENHTKKSNTTKVLSTYGGAGMGVKNHFLHVALSASVLVLGVFLCLGLVYIPAMNPMESYALKREDECFSRTNSTCENYLRAEVYFWNLTNPSEFVSGLEAPKLEEVGPFVIKDGVSKKQNVTFSEDGSEVGFVETLYGKVDWGTERAWEESEIISINPAYVEIIKSAGSEFNLALSALPQTLKGLHEAMVGFINACAYDPVLSSSFADLSAAVTSGVVTAEDLALGQLFSFSVSFGDGVPITTLPLPPAVFAPMYEAFGIDASSGPTDVFEVHGYVTGMQIAQGIPPPYAPYVANVSSAQALKYFFQNITEDVTGYTALRYLQTPDSALTAELGFTDDAQSQIMKGYLGYIAQTFGLPALLKFTIGDFLNSTASGLLVKRSAKEWIFGFDDPLLNAVSSGSNGQDNKVRAVHNIRDIDTLDVDHVPWGTDAQTMLRAGATPYRLKTGLGVSKGNATTFLRRTDGDWSDRIVYPITNHIEIVSGKQITGGQYEEIKEHFKNAKKGEESMFAPAVQAWADFGQGLDLRRKVTLQHREGETRRKNKKVSTEVYSFASKTYLNCPITGDITCDWNQNFYGAFNFSGFLQGASGFYSLAHGYQTDFRAFGGSKDSYPYTSFSPNATNHSPEFEIYARTGNTVGMKVPLQQNFKIEPTDTFYQSVWQPPASSVESTAGLHLPICHLQLSYSMPESFFNKIADTINHITMMTVVYLYVMPAISVCFIAYAALTLYVRHQFARTPTLSESDYKKRATSSASKAIGSFHDASFILGGKKSFKTKTNGDEKRGRGGGFFRNRNAAAARTTDDNTAAPMEEVVVVVNGSD</sequence>
<evidence type="ECO:0000256" key="3">
    <source>
        <dbReference type="ARBA" id="ARBA00022692"/>
    </source>
</evidence>
<keyword evidence="4 8" id="KW-1133">Transmembrane helix</keyword>
<dbReference type="EMBL" id="FO082272">
    <property type="protein sequence ID" value="CCO66079.1"/>
    <property type="molecule type" value="Genomic_DNA"/>
</dbReference>
<feature type="compositionally biased region" description="Acidic residues" evidence="7">
    <location>
        <begin position="33"/>
        <end position="45"/>
    </location>
</feature>
<dbReference type="GO" id="GO:0005044">
    <property type="term" value="F:scavenger receptor activity"/>
    <property type="evidence" value="ECO:0007669"/>
    <property type="project" value="TreeGrafter"/>
</dbReference>
<dbReference type="STRING" id="41875.K8FHR0"/>
<gene>
    <name evidence="9" type="ORF">Bathy07g02250</name>
</gene>
<accession>K8FHR0</accession>
<evidence type="ECO:0000256" key="2">
    <source>
        <dbReference type="ARBA" id="ARBA00010532"/>
    </source>
</evidence>
<keyword evidence="5 8" id="KW-0472">Membrane</keyword>
<dbReference type="AlphaFoldDB" id="K8FHR0"/>
<dbReference type="PANTHER" id="PTHR11923">
    <property type="entry name" value="SCAVENGER RECEPTOR CLASS B TYPE-1 SR-B1"/>
    <property type="match status" value="1"/>
</dbReference>
<reference evidence="9 10" key="1">
    <citation type="submission" date="2011-10" db="EMBL/GenBank/DDBJ databases">
        <authorList>
            <person name="Genoscope - CEA"/>
        </authorList>
    </citation>
    <scope>NUCLEOTIDE SEQUENCE [LARGE SCALE GENOMIC DNA]</scope>
    <source>
        <strain evidence="9 10">RCC 1105</strain>
    </source>
</reference>
<evidence type="ECO:0000256" key="7">
    <source>
        <dbReference type="SAM" id="MobiDB-lite"/>
    </source>
</evidence>
<evidence type="ECO:0000313" key="9">
    <source>
        <dbReference type="EMBL" id="CCO66079.1"/>
    </source>
</evidence>
<evidence type="ECO:0000256" key="1">
    <source>
        <dbReference type="ARBA" id="ARBA00004370"/>
    </source>
</evidence>
<proteinExistence type="inferred from homology"/>
<protein>
    <submittedName>
        <fullName evidence="9">Uncharacterized protein</fullName>
    </submittedName>
</protein>
<dbReference type="KEGG" id="bpg:Bathy07g02250"/>
<dbReference type="OrthoDB" id="18585at2759"/>
<dbReference type="Proteomes" id="UP000198341">
    <property type="component" value="Chromosome 7"/>
</dbReference>
<evidence type="ECO:0000256" key="4">
    <source>
        <dbReference type="ARBA" id="ARBA00022989"/>
    </source>
</evidence>
<evidence type="ECO:0000256" key="8">
    <source>
        <dbReference type="SAM" id="Phobius"/>
    </source>
</evidence>